<keyword evidence="6" id="KW-1185">Reference proteome</keyword>
<name>A0ABZ2ZVW5_9MICC</name>
<comment type="similarity">
    <text evidence="1">Belongs to the short-chain dehydrogenases/reductases (SDR) family.</text>
</comment>
<evidence type="ECO:0000256" key="1">
    <source>
        <dbReference type="ARBA" id="ARBA00006484"/>
    </source>
</evidence>
<dbReference type="SUPFAM" id="SSF51735">
    <property type="entry name" value="NAD(P)-binding Rossmann-fold domains"/>
    <property type="match status" value="1"/>
</dbReference>
<dbReference type="PROSITE" id="PS00061">
    <property type="entry name" value="ADH_SHORT"/>
    <property type="match status" value="1"/>
</dbReference>
<evidence type="ECO:0000259" key="4">
    <source>
        <dbReference type="SMART" id="SM00822"/>
    </source>
</evidence>
<dbReference type="Pfam" id="PF13561">
    <property type="entry name" value="adh_short_C2"/>
    <property type="match status" value="1"/>
</dbReference>
<dbReference type="InterPro" id="IPR036291">
    <property type="entry name" value="NAD(P)-bd_dom_sf"/>
</dbReference>
<evidence type="ECO:0000313" key="5">
    <source>
        <dbReference type="EMBL" id="WZP16139.1"/>
    </source>
</evidence>
<dbReference type="PRINTS" id="PR00081">
    <property type="entry name" value="GDHRDH"/>
</dbReference>
<organism evidence="5 6">
    <name type="scientific">Arthrobacter citreus</name>
    <dbReference type="NCBI Taxonomy" id="1670"/>
    <lineage>
        <taxon>Bacteria</taxon>
        <taxon>Bacillati</taxon>
        <taxon>Actinomycetota</taxon>
        <taxon>Actinomycetes</taxon>
        <taxon>Micrococcales</taxon>
        <taxon>Micrococcaceae</taxon>
        <taxon>Arthrobacter</taxon>
    </lineage>
</organism>
<dbReference type="Gene3D" id="3.40.50.720">
    <property type="entry name" value="NAD(P)-binding Rossmann-like Domain"/>
    <property type="match status" value="1"/>
</dbReference>
<reference evidence="5 6" key="1">
    <citation type="submission" date="2024-04" db="EMBL/GenBank/DDBJ databases">
        <title>Arthrobacter sp. from Plains bison fecal sample.</title>
        <authorList>
            <person name="Ruzzini A."/>
        </authorList>
    </citation>
    <scope>NUCLEOTIDE SEQUENCE [LARGE SCALE GENOMIC DNA]</scope>
    <source>
        <strain evidence="5 6">EINP1</strain>
    </source>
</reference>
<evidence type="ECO:0000313" key="6">
    <source>
        <dbReference type="Proteomes" id="UP001448858"/>
    </source>
</evidence>
<sequence length="259" mass="26961">MESTGLDYTGRKVLVTAGAAGIGLAIATRFQELGAAVFVTDINPAAVEAARTAGFAAAVSDVSDEDQVRVLMDTVRAELGGLDVLVNNAGIAGPTGPIDTLDAEAWKTTFDVNVHGQFYCIKHALPLLRDAEQAAVVNLSSAAGRLGMAGRSPYSASKWAIVGLTKTLAIELGGEGIRVNAICPGAVNGPRIGAVIEAKAAMLDRPVEEVTDLYHRQSSLNRLVEAQDIANMAVFLAGNLARNVNGQAMAVDGNTEKLY</sequence>
<gene>
    <name evidence="5" type="ORF">AAE021_00685</name>
</gene>
<protein>
    <submittedName>
        <fullName evidence="5">SDR family oxidoreductase</fullName>
    </submittedName>
</protein>
<dbReference type="PANTHER" id="PTHR24321:SF8">
    <property type="entry name" value="ESTRADIOL 17-BETA-DEHYDROGENASE 8-RELATED"/>
    <property type="match status" value="1"/>
</dbReference>
<dbReference type="PRINTS" id="PR00080">
    <property type="entry name" value="SDRFAMILY"/>
</dbReference>
<dbReference type="EMBL" id="CP151657">
    <property type="protein sequence ID" value="WZP16139.1"/>
    <property type="molecule type" value="Genomic_DNA"/>
</dbReference>
<keyword evidence="2" id="KW-0560">Oxidoreductase</keyword>
<feature type="domain" description="Ketoreductase" evidence="4">
    <location>
        <begin position="11"/>
        <end position="180"/>
    </location>
</feature>
<accession>A0ABZ2ZVW5</accession>
<dbReference type="PANTHER" id="PTHR24321">
    <property type="entry name" value="DEHYDROGENASES, SHORT CHAIN"/>
    <property type="match status" value="1"/>
</dbReference>
<proteinExistence type="inferred from homology"/>
<evidence type="ECO:0000256" key="2">
    <source>
        <dbReference type="ARBA" id="ARBA00023002"/>
    </source>
</evidence>
<dbReference type="InterPro" id="IPR002347">
    <property type="entry name" value="SDR_fam"/>
</dbReference>
<dbReference type="SMART" id="SM00822">
    <property type="entry name" value="PKS_KR"/>
    <property type="match status" value="1"/>
</dbReference>
<dbReference type="CDD" id="cd05233">
    <property type="entry name" value="SDR_c"/>
    <property type="match status" value="1"/>
</dbReference>
<evidence type="ECO:0000256" key="3">
    <source>
        <dbReference type="ARBA" id="ARBA00023027"/>
    </source>
</evidence>
<dbReference type="Proteomes" id="UP001448858">
    <property type="component" value="Chromosome"/>
</dbReference>
<dbReference type="InterPro" id="IPR020904">
    <property type="entry name" value="Sc_DH/Rdtase_CS"/>
</dbReference>
<keyword evidence="3" id="KW-0520">NAD</keyword>
<dbReference type="RefSeq" id="WP_342023786.1">
    <property type="nucleotide sequence ID" value="NZ_CP151657.1"/>
</dbReference>
<dbReference type="NCBIfam" id="NF009466">
    <property type="entry name" value="PRK12826.1-2"/>
    <property type="match status" value="1"/>
</dbReference>
<dbReference type="InterPro" id="IPR057326">
    <property type="entry name" value="KR_dom"/>
</dbReference>